<reference evidence="2 3" key="1">
    <citation type="journal article" date="2009" name="PLoS ONE">
        <title>Genome sequence of the pathogenic intestinal spirochete Brachyspira hyodysenteriae reveals adaptations to its lifestyle in the porcine large intestine.</title>
        <authorList>
            <person name="Bellgard M.I."/>
            <person name="Wanchanthuek P."/>
            <person name="La T."/>
            <person name="Ryan K."/>
            <person name="Moolhuijzen P."/>
            <person name="Albertyn Z."/>
            <person name="Shaban B."/>
            <person name="Motro Y."/>
            <person name="Dunn D.S."/>
            <person name="Schibeci D."/>
            <person name="Hunter A."/>
            <person name="Barrero R."/>
            <person name="Phillips N.D."/>
            <person name="Hampson D.J."/>
        </authorList>
    </citation>
    <scope>NUCLEOTIDE SEQUENCE [LARGE SCALE GENOMIC DNA]</scope>
    <source>
        <strain evidence="3">ATCC 49526 / WA1</strain>
    </source>
</reference>
<dbReference type="GO" id="GO:0016887">
    <property type="term" value="F:ATP hydrolysis activity"/>
    <property type="evidence" value="ECO:0007669"/>
    <property type="project" value="InterPro"/>
</dbReference>
<keyword evidence="3" id="KW-1185">Reference proteome</keyword>
<name>A0A3B6VJH1_BRAHW</name>
<dbReference type="PANTHER" id="PTHR43581">
    <property type="entry name" value="ATP/GTP PHOSPHATASE"/>
    <property type="match status" value="1"/>
</dbReference>
<dbReference type="KEGG" id="bhy:BHWA1_02262"/>
<organism evidence="2 3">
    <name type="scientific">Brachyspira hyodysenteriae (strain ATCC 49526 / WA1)</name>
    <dbReference type="NCBI Taxonomy" id="565034"/>
    <lineage>
        <taxon>Bacteria</taxon>
        <taxon>Pseudomonadati</taxon>
        <taxon>Spirochaetota</taxon>
        <taxon>Spirochaetia</taxon>
        <taxon>Brachyspirales</taxon>
        <taxon>Brachyspiraceae</taxon>
        <taxon>Brachyspira</taxon>
    </lineage>
</organism>
<dbReference type="PIRSF" id="PIRSF029347">
    <property type="entry name" value="RecF"/>
    <property type="match status" value="1"/>
</dbReference>
<dbReference type="AlphaFoldDB" id="A0A3B6VJH1"/>
<proteinExistence type="predicted"/>
<dbReference type="STRING" id="565034.BHWA1_02262"/>
<dbReference type="InterPro" id="IPR014555">
    <property type="entry name" value="RecF-like"/>
</dbReference>
<sequence>MDFIMIKNLYIENFRGFDKLKIDNIKKINFLVGKNNCGKTSVLEALMLILSESRIKIIENIKAINRFTENKAEIRTLFHNFDYNNNINLNYNEDNNISYNINISPIFKDEKMINDDNIELNYNMIISNEDTNTIEEKKITIPNINNTIFMMSRKSENIDSKREAYIPNTVEYHSLSNYLVEILKNKNEEELLKMISFFNKDIKAISMLKNDIYINIDGINELVLLNLMGDGLKKYLSIILPIITNKYNTILVDEIENGLHHKTIKHLLRSILNLSKNNDIQMFFTTHSYEVLKFLSEIVNDEFNDIKDTVNVINIVNTENEGFQSYNYDMDNIKELLENDSDIRY</sequence>
<evidence type="ECO:0000313" key="2">
    <source>
        <dbReference type="EMBL" id="ACN84718.1"/>
    </source>
</evidence>
<gene>
    <name evidence="2" type="ordered locus">BHWA1_02262</name>
</gene>
<evidence type="ECO:0000259" key="1">
    <source>
        <dbReference type="Pfam" id="PF13304"/>
    </source>
</evidence>
<accession>A0A3B6VJH1</accession>
<dbReference type="EMBL" id="CP001357">
    <property type="protein sequence ID" value="ACN84718.1"/>
    <property type="molecule type" value="Genomic_DNA"/>
</dbReference>
<dbReference type="InterPro" id="IPR051396">
    <property type="entry name" value="Bact_Antivir_Def_Nuclease"/>
</dbReference>
<dbReference type="Proteomes" id="UP000001803">
    <property type="component" value="Chromosome"/>
</dbReference>
<feature type="domain" description="ATPase AAA-type core" evidence="1">
    <location>
        <begin position="28"/>
        <end position="292"/>
    </location>
</feature>
<dbReference type="Gene3D" id="3.40.50.300">
    <property type="entry name" value="P-loop containing nucleotide triphosphate hydrolases"/>
    <property type="match status" value="1"/>
</dbReference>
<evidence type="ECO:0000313" key="3">
    <source>
        <dbReference type="Proteomes" id="UP000001803"/>
    </source>
</evidence>
<dbReference type="SUPFAM" id="SSF52540">
    <property type="entry name" value="P-loop containing nucleoside triphosphate hydrolases"/>
    <property type="match status" value="1"/>
</dbReference>
<dbReference type="InterPro" id="IPR027417">
    <property type="entry name" value="P-loop_NTPase"/>
</dbReference>
<protein>
    <submittedName>
        <fullName evidence="2">ATPase</fullName>
    </submittedName>
</protein>
<dbReference type="Pfam" id="PF13304">
    <property type="entry name" value="AAA_21"/>
    <property type="match status" value="1"/>
</dbReference>
<dbReference type="PANTHER" id="PTHR43581:SF4">
    <property type="entry name" value="ATP_GTP PHOSPHATASE"/>
    <property type="match status" value="1"/>
</dbReference>
<dbReference type="GO" id="GO:0005524">
    <property type="term" value="F:ATP binding"/>
    <property type="evidence" value="ECO:0007669"/>
    <property type="project" value="InterPro"/>
</dbReference>
<dbReference type="InterPro" id="IPR003959">
    <property type="entry name" value="ATPase_AAA_core"/>
</dbReference>